<dbReference type="InterPro" id="IPR015421">
    <property type="entry name" value="PyrdxlP-dep_Trfase_major"/>
</dbReference>
<gene>
    <name evidence="8" type="primary">ydcR</name>
    <name evidence="8" type="ORF">CMsap09_03870</name>
</gene>
<keyword evidence="5" id="KW-0804">Transcription</keyword>
<dbReference type="PROSITE" id="PS50949">
    <property type="entry name" value="HTH_GNTR"/>
    <property type="match status" value="1"/>
</dbReference>
<dbReference type="InterPro" id="IPR000524">
    <property type="entry name" value="Tscrpt_reg_HTH_GntR"/>
</dbReference>
<dbReference type="Gene3D" id="3.40.640.10">
    <property type="entry name" value="Type I PLP-dependent aspartate aminotransferase-like (Major domain)"/>
    <property type="match status" value="1"/>
</dbReference>
<dbReference type="InterPro" id="IPR036388">
    <property type="entry name" value="WH-like_DNA-bd_sf"/>
</dbReference>
<dbReference type="Pfam" id="PF00155">
    <property type="entry name" value="Aminotran_1_2"/>
    <property type="match status" value="1"/>
</dbReference>
<keyword evidence="4" id="KW-0238">DNA-binding</keyword>
<dbReference type="Proteomes" id="UP000195106">
    <property type="component" value="Unassembled WGS sequence"/>
</dbReference>
<evidence type="ECO:0000256" key="5">
    <source>
        <dbReference type="ARBA" id="ARBA00023163"/>
    </source>
</evidence>
<dbReference type="InterPro" id="IPR015424">
    <property type="entry name" value="PyrdxlP-dep_Trfase"/>
</dbReference>
<dbReference type="AlphaFoldDB" id="A0A251XRC4"/>
<evidence type="ECO:0000256" key="6">
    <source>
        <dbReference type="SAM" id="MobiDB-lite"/>
    </source>
</evidence>
<dbReference type="CDD" id="cd00609">
    <property type="entry name" value="AAT_like"/>
    <property type="match status" value="1"/>
</dbReference>
<organism evidence="8 9">
    <name type="scientific">Clavibacter michiganensis</name>
    <dbReference type="NCBI Taxonomy" id="28447"/>
    <lineage>
        <taxon>Bacteria</taxon>
        <taxon>Bacillati</taxon>
        <taxon>Actinomycetota</taxon>
        <taxon>Actinomycetes</taxon>
        <taxon>Micrococcales</taxon>
        <taxon>Microbacteriaceae</taxon>
        <taxon>Clavibacter</taxon>
    </lineage>
</organism>
<dbReference type="EMBL" id="MDHJ01000001">
    <property type="protein sequence ID" value="OUE08065.1"/>
    <property type="molecule type" value="Genomic_DNA"/>
</dbReference>
<dbReference type="Gene3D" id="1.10.10.10">
    <property type="entry name" value="Winged helix-like DNA-binding domain superfamily/Winged helix DNA-binding domain"/>
    <property type="match status" value="1"/>
</dbReference>
<dbReference type="PANTHER" id="PTHR46577:SF1">
    <property type="entry name" value="HTH-TYPE TRANSCRIPTIONAL REGULATORY PROTEIN GABR"/>
    <property type="match status" value="1"/>
</dbReference>
<dbReference type="GO" id="GO:0030170">
    <property type="term" value="F:pyridoxal phosphate binding"/>
    <property type="evidence" value="ECO:0007669"/>
    <property type="project" value="InterPro"/>
</dbReference>
<feature type="domain" description="HTH gntR-type" evidence="7">
    <location>
        <begin position="29"/>
        <end position="97"/>
    </location>
</feature>
<keyword evidence="2" id="KW-0663">Pyridoxal phosphate</keyword>
<feature type="region of interest" description="Disordered" evidence="6">
    <location>
        <begin position="82"/>
        <end position="111"/>
    </location>
</feature>
<name>A0A251XRC4_9MICO</name>
<protein>
    <submittedName>
        <fullName evidence="8">Putative HTH-type transcriptional regulator YdcR</fullName>
    </submittedName>
</protein>
<dbReference type="CDD" id="cd07377">
    <property type="entry name" value="WHTH_GntR"/>
    <property type="match status" value="1"/>
</dbReference>
<keyword evidence="3" id="KW-0805">Transcription regulation</keyword>
<dbReference type="InterPro" id="IPR051446">
    <property type="entry name" value="HTH_trans_reg/aminotransferase"/>
</dbReference>
<dbReference type="SUPFAM" id="SSF46785">
    <property type="entry name" value="Winged helix' DNA-binding domain"/>
    <property type="match status" value="1"/>
</dbReference>
<dbReference type="GO" id="GO:0003677">
    <property type="term" value="F:DNA binding"/>
    <property type="evidence" value="ECO:0007669"/>
    <property type="project" value="UniProtKB-KW"/>
</dbReference>
<evidence type="ECO:0000256" key="2">
    <source>
        <dbReference type="ARBA" id="ARBA00022898"/>
    </source>
</evidence>
<evidence type="ECO:0000256" key="3">
    <source>
        <dbReference type="ARBA" id="ARBA00023015"/>
    </source>
</evidence>
<evidence type="ECO:0000313" key="9">
    <source>
        <dbReference type="Proteomes" id="UP000195106"/>
    </source>
</evidence>
<comment type="caution">
    <text evidence="8">The sequence shown here is derived from an EMBL/GenBank/DDBJ whole genome shotgun (WGS) entry which is preliminary data.</text>
</comment>
<proteinExistence type="inferred from homology"/>
<accession>A0A251XRC4</accession>
<dbReference type="Pfam" id="PF00392">
    <property type="entry name" value="GntR"/>
    <property type="match status" value="1"/>
</dbReference>
<sequence length="487" mass="51284">MTPSGSAPSAVFGTTALLALLGEWTRTGSPAYRALADGIRRLVLDGRVPVGARLPAERELAAALGLSRTTVAGTYAALRETGHLESRRGSGSVTRIPRREPDAEGEGPEVADMSRAAVPAAPALAEAAMRAAARLPAHLDGHGYDVEGLPALREAIAARYRVRGLPTEAEDVMVTVGAQHAIGLLASVLVHRGDRALVEQPSYPHAIQALRDAGARLVGVGVGADGWDEDVLEQTVRRTRPALAYLMPDFHNPTGRTMPEDQRARIVALAEAHGVTVVADETTAELDIDRAGAHPPLAVHGSPGAVVLVGSVGKTVWGGLRVGWIRAGRPLLRELARARSARDLGTPVLEQLVVAEVLGGMDGILAGRRARLRETRDHVEAELARRFPGWRVPHVDGGLAVWVGIGAPVSTELALAARSRGLAITGGSRFGHDGAFERFLRIPITAPPAATDRALDILQDAWRGLAPDAGSADARRADDVVDRSVLV</sequence>
<evidence type="ECO:0000259" key="7">
    <source>
        <dbReference type="PROSITE" id="PS50949"/>
    </source>
</evidence>
<dbReference type="SMART" id="SM00345">
    <property type="entry name" value="HTH_GNTR"/>
    <property type="match status" value="1"/>
</dbReference>
<reference evidence="8 9" key="1">
    <citation type="submission" date="2016-08" db="EMBL/GenBank/DDBJ databases">
        <title>Genome sequence of Clavibacter michiganensis spp. strain CASJ009.</title>
        <authorList>
            <person name="Thapa S.P."/>
            <person name="Coaker G."/>
        </authorList>
    </citation>
    <scope>NUCLEOTIDE SEQUENCE [LARGE SCALE GENOMIC DNA]</scope>
    <source>
        <strain evidence="8">CASJ009</strain>
    </source>
</reference>
<dbReference type="InterPro" id="IPR004839">
    <property type="entry name" value="Aminotransferase_I/II_large"/>
</dbReference>
<dbReference type="SUPFAM" id="SSF53383">
    <property type="entry name" value="PLP-dependent transferases"/>
    <property type="match status" value="1"/>
</dbReference>
<dbReference type="PRINTS" id="PR00035">
    <property type="entry name" value="HTHGNTR"/>
</dbReference>
<dbReference type="GO" id="GO:0003700">
    <property type="term" value="F:DNA-binding transcription factor activity"/>
    <property type="evidence" value="ECO:0007669"/>
    <property type="project" value="InterPro"/>
</dbReference>
<dbReference type="PANTHER" id="PTHR46577">
    <property type="entry name" value="HTH-TYPE TRANSCRIPTIONAL REGULATORY PROTEIN GABR"/>
    <property type="match status" value="1"/>
</dbReference>
<evidence type="ECO:0000313" key="8">
    <source>
        <dbReference type="EMBL" id="OUE08065.1"/>
    </source>
</evidence>
<evidence type="ECO:0000256" key="4">
    <source>
        <dbReference type="ARBA" id="ARBA00023125"/>
    </source>
</evidence>
<dbReference type="InterPro" id="IPR036390">
    <property type="entry name" value="WH_DNA-bd_sf"/>
</dbReference>
<comment type="similarity">
    <text evidence="1">In the C-terminal section; belongs to the class-I pyridoxal-phosphate-dependent aminotransferase family.</text>
</comment>
<evidence type="ECO:0000256" key="1">
    <source>
        <dbReference type="ARBA" id="ARBA00005384"/>
    </source>
</evidence>